<dbReference type="SMART" id="SM00530">
    <property type="entry name" value="HTH_XRE"/>
    <property type="match status" value="1"/>
</dbReference>
<dbReference type="PANTHER" id="PTHR46797">
    <property type="entry name" value="HTH-TYPE TRANSCRIPTIONAL REGULATOR"/>
    <property type="match status" value="1"/>
</dbReference>
<dbReference type="InterPro" id="IPR019734">
    <property type="entry name" value="TPR_rpt"/>
</dbReference>
<dbReference type="PROSITE" id="PS50005">
    <property type="entry name" value="TPR"/>
    <property type="match status" value="1"/>
</dbReference>
<dbReference type="SUPFAM" id="SSF48452">
    <property type="entry name" value="TPR-like"/>
    <property type="match status" value="1"/>
</dbReference>
<keyword evidence="2" id="KW-0802">TPR repeat</keyword>
<dbReference type="InterPro" id="IPR011990">
    <property type="entry name" value="TPR-like_helical_dom_sf"/>
</dbReference>
<sequence>MQDFGSLIRYHRKKKGYTLKQVSQETSYSVSYISQIENGRHSSSVVVLETLANVLEAPELLRVEEDFTKIDQALDTWYQAMLNKNLPEVERLAEKLSSYLPKPFYTTLNTKYELYHFRYLLVTDKITEAMHIFPEFKEHSLGASGLYQKLARKIIGIYFVKLNQFSTALQYFEEISTETNTLSQEDPELNYYLALVYSRLEKIMDSIESVNKALLYYRSLNQHNNTLACEVLVCINYIIAENYVTAEKKLFNLLEAYQQSKPSFLKESFITHNIGYVSLRLKKYDQAVEYLKKAIKTKTTDQEKSSSYYLIAETYAWEGYAKLALTFIDICESIKENPKYQYKAFILKNIILGKTTTKPFIEKLENEILPYFKQIDDQTEIEDISKMLGDIYYNARIYKMAADYRKTKKQVHYLENLQLKYNNEGR</sequence>
<name>A0A368YET5_9BACI</name>
<proteinExistence type="predicted"/>
<keyword evidence="5" id="KW-1185">Reference proteome</keyword>
<feature type="domain" description="HTH cro/C1-type" evidence="3">
    <location>
        <begin position="8"/>
        <end position="61"/>
    </location>
</feature>
<evidence type="ECO:0000256" key="1">
    <source>
        <dbReference type="ARBA" id="ARBA00023125"/>
    </source>
</evidence>
<dbReference type="SMART" id="SM00028">
    <property type="entry name" value="TPR"/>
    <property type="match status" value="2"/>
</dbReference>
<dbReference type="InterPro" id="IPR050807">
    <property type="entry name" value="TransReg_Diox_bact_type"/>
</dbReference>
<dbReference type="CDD" id="cd00093">
    <property type="entry name" value="HTH_XRE"/>
    <property type="match status" value="1"/>
</dbReference>
<keyword evidence="1" id="KW-0238">DNA-binding</keyword>
<feature type="repeat" description="TPR" evidence="2">
    <location>
        <begin position="268"/>
        <end position="301"/>
    </location>
</feature>
<dbReference type="GO" id="GO:0005829">
    <property type="term" value="C:cytosol"/>
    <property type="evidence" value="ECO:0007669"/>
    <property type="project" value="TreeGrafter"/>
</dbReference>
<dbReference type="GO" id="GO:0003700">
    <property type="term" value="F:DNA-binding transcription factor activity"/>
    <property type="evidence" value="ECO:0007669"/>
    <property type="project" value="TreeGrafter"/>
</dbReference>
<dbReference type="InterPro" id="IPR010982">
    <property type="entry name" value="Lambda_DNA-bd_dom_sf"/>
</dbReference>
<dbReference type="Pfam" id="PF13560">
    <property type="entry name" value="HTH_31"/>
    <property type="match status" value="1"/>
</dbReference>
<dbReference type="AlphaFoldDB" id="A0A368YET5"/>
<dbReference type="SUPFAM" id="SSF47413">
    <property type="entry name" value="lambda repressor-like DNA-binding domains"/>
    <property type="match status" value="1"/>
</dbReference>
<comment type="caution">
    <text evidence="4">The sequence shown here is derived from an EMBL/GenBank/DDBJ whole genome shotgun (WGS) entry which is preliminary data.</text>
</comment>
<dbReference type="PROSITE" id="PS50943">
    <property type="entry name" value="HTH_CROC1"/>
    <property type="match status" value="1"/>
</dbReference>
<dbReference type="OrthoDB" id="252257at2"/>
<dbReference type="Gene3D" id="1.25.40.10">
    <property type="entry name" value="Tetratricopeptide repeat domain"/>
    <property type="match status" value="1"/>
</dbReference>
<evidence type="ECO:0000259" key="3">
    <source>
        <dbReference type="PROSITE" id="PS50943"/>
    </source>
</evidence>
<evidence type="ECO:0000313" key="5">
    <source>
        <dbReference type="Proteomes" id="UP000252585"/>
    </source>
</evidence>
<evidence type="ECO:0000256" key="2">
    <source>
        <dbReference type="PROSITE-ProRule" id="PRU00339"/>
    </source>
</evidence>
<dbReference type="PANTHER" id="PTHR46797:SF1">
    <property type="entry name" value="METHYLPHOSPHONATE SYNTHASE"/>
    <property type="match status" value="1"/>
</dbReference>
<gene>
    <name evidence="4" type="ORF">DFR57_101260</name>
</gene>
<dbReference type="Proteomes" id="UP000252585">
    <property type="component" value="Unassembled WGS sequence"/>
</dbReference>
<reference evidence="4 5" key="1">
    <citation type="submission" date="2018-07" db="EMBL/GenBank/DDBJ databases">
        <title>Genomic Encyclopedia of Type Strains, Phase IV (KMG-IV): sequencing the most valuable type-strain genomes for metagenomic binning, comparative biology and taxonomic classification.</title>
        <authorList>
            <person name="Goeker M."/>
        </authorList>
    </citation>
    <scope>NUCLEOTIDE SEQUENCE [LARGE SCALE GENOMIC DNA]</scope>
    <source>
        <strain evidence="4 5">DSM 27696</strain>
    </source>
</reference>
<dbReference type="Gene3D" id="1.10.260.40">
    <property type="entry name" value="lambda repressor-like DNA-binding domains"/>
    <property type="match status" value="1"/>
</dbReference>
<dbReference type="GO" id="GO:0003677">
    <property type="term" value="F:DNA binding"/>
    <property type="evidence" value="ECO:0007669"/>
    <property type="project" value="UniProtKB-KW"/>
</dbReference>
<dbReference type="EMBL" id="QPJJ01000001">
    <property type="protein sequence ID" value="RCW77387.1"/>
    <property type="molecule type" value="Genomic_DNA"/>
</dbReference>
<dbReference type="RefSeq" id="WP_114351320.1">
    <property type="nucleotide sequence ID" value="NZ_QPJJ01000001.1"/>
</dbReference>
<dbReference type="InterPro" id="IPR001387">
    <property type="entry name" value="Cro/C1-type_HTH"/>
</dbReference>
<organism evidence="4 5">
    <name type="scientific">Saliterribacillus persicus</name>
    <dbReference type="NCBI Taxonomy" id="930114"/>
    <lineage>
        <taxon>Bacteria</taxon>
        <taxon>Bacillati</taxon>
        <taxon>Bacillota</taxon>
        <taxon>Bacilli</taxon>
        <taxon>Bacillales</taxon>
        <taxon>Bacillaceae</taxon>
        <taxon>Saliterribacillus</taxon>
    </lineage>
</organism>
<accession>A0A368YET5</accession>
<protein>
    <submittedName>
        <fullName evidence="4">Helix-turn-helix protein</fullName>
    </submittedName>
</protein>
<evidence type="ECO:0000313" key="4">
    <source>
        <dbReference type="EMBL" id="RCW77387.1"/>
    </source>
</evidence>